<organism evidence="14">
    <name type="scientific">uncultured Blastococcus sp</name>
    <dbReference type="NCBI Taxonomy" id="217144"/>
    <lineage>
        <taxon>Bacteria</taxon>
        <taxon>Bacillati</taxon>
        <taxon>Actinomycetota</taxon>
        <taxon>Actinomycetes</taxon>
        <taxon>Geodermatophilales</taxon>
        <taxon>Geodermatophilaceae</taxon>
        <taxon>Blastococcus</taxon>
        <taxon>environmental samples</taxon>
    </lineage>
</organism>
<dbReference type="SUPFAM" id="SSF56645">
    <property type="entry name" value="Acyl-CoA dehydrogenase NM domain-like"/>
    <property type="match status" value="1"/>
</dbReference>
<evidence type="ECO:0000256" key="3">
    <source>
        <dbReference type="ARBA" id="ARBA00009347"/>
    </source>
</evidence>
<gene>
    <name evidence="14" type="ORF">AVDCRST_MAG57-411</name>
</gene>
<dbReference type="InterPro" id="IPR009075">
    <property type="entry name" value="AcylCo_DH/oxidase_C"/>
</dbReference>
<comment type="pathway">
    <text evidence="2">Siderophore biosynthesis; mycobactin biosynthesis.</text>
</comment>
<evidence type="ECO:0000256" key="9">
    <source>
        <dbReference type="ARBA" id="ARBA00042660"/>
    </source>
</evidence>
<comment type="cofactor">
    <cofactor evidence="1 10">
        <name>FAD</name>
        <dbReference type="ChEBI" id="CHEBI:57692"/>
    </cofactor>
</comment>
<dbReference type="AlphaFoldDB" id="A0A6J4HBE1"/>
<evidence type="ECO:0000256" key="4">
    <source>
        <dbReference type="ARBA" id="ARBA00022630"/>
    </source>
</evidence>
<accession>A0A6J4HBE1</accession>
<dbReference type="Pfam" id="PF02771">
    <property type="entry name" value="Acyl-CoA_dh_N"/>
    <property type="match status" value="1"/>
</dbReference>
<dbReference type="GO" id="GO:0050660">
    <property type="term" value="F:flavin adenine dinucleotide binding"/>
    <property type="evidence" value="ECO:0007669"/>
    <property type="project" value="InterPro"/>
</dbReference>
<dbReference type="SUPFAM" id="SSF47203">
    <property type="entry name" value="Acyl-CoA dehydrogenase C-terminal domain-like"/>
    <property type="match status" value="1"/>
</dbReference>
<dbReference type="PANTHER" id="PTHR48083">
    <property type="entry name" value="MEDIUM-CHAIN SPECIFIC ACYL-COA DEHYDROGENASE, MITOCHONDRIAL-RELATED"/>
    <property type="match status" value="1"/>
</dbReference>
<sequence length="382" mass="41247">MRRRLFQAEHEAYRESVRAFVAKEVTPSYPSWETAGIVPRDLFAKAGELGMFAAVPAAYGGEGVSDFRFNVIVSEEAARAGVSPAMAGPLLQADVVLPYLLKLTDHEQRQRWLPDVATGRTITAVAMTEPGAGSDLAGIRTAARRDGDCYVVNGAKTFITNGVNADLVVTAVRTGDHPHRGLSLLVLERGMPGFTRGRNLDKVGQHAQDTAELSFVDVRVPATHLLGAEGDGFAGLTSQLVQERLSVAVSAVAQARAAFSWTVDHVRDRRAFGAPVGALQNTRFRLAEIDTELDLAQQYVDRCVEELLAGTLSAVDAAKAKWWTTEMQGRVIDTCVQLHGGYGYVLEHPIARAYVDARVTRIYGGATEVMKDIVGRSLGLTG</sequence>
<evidence type="ECO:0000259" key="12">
    <source>
        <dbReference type="Pfam" id="PF02770"/>
    </source>
</evidence>
<dbReference type="GO" id="GO:0033539">
    <property type="term" value="P:fatty acid beta-oxidation using acyl-CoA dehydrogenase"/>
    <property type="evidence" value="ECO:0007669"/>
    <property type="project" value="TreeGrafter"/>
</dbReference>
<evidence type="ECO:0000259" key="13">
    <source>
        <dbReference type="Pfam" id="PF02771"/>
    </source>
</evidence>
<dbReference type="InterPro" id="IPR009100">
    <property type="entry name" value="AcylCoA_DH/oxidase_NM_dom_sf"/>
</dbReference>
<evidence type="ECO:0000259" key="11">
    <source>
        <dbReference type="Pfam" id="PF00441"/>
    </source>
</evidence>
<dbReference type="InterPro" id="IPR006089">
    <property type="entry name" value="Acyl-CoA_DH_CS"/>
</dbReference>
<dbReference type="Pfam" id="PF00441">
    <property type="entry name" value="Acyl-CoA_dh_1"/>
    <property type="match status" value="1"/>
</dbReference>
<comment type="function">
    <text evidence="7">Catalyzes the dehydrogenation at the alpha-beta position of ACP-bound acyl chains. This results in the introduction of a double bond in the lipidic chain, which is further transferred to the epsilon-amino group of lysine residue in the mycobactin core by MbtK.</text>
</comment>
<name>A0A6J4HBE1_9ACTN</name>
<evidence type="ECO:0000256" key="8">
    <source>
        <dbReference type="ARBA" id="ARBA00040394"/>
    </source>
</evidence>
<dbReference type="InterPro" id="IPR036250">
    <property type="entry name" value="AcylCo_DH-like_C"/>
</dbReference>
<feature type="domain" description="Acyl-CoA dehydrogenase/oxidase N-terminal" evidence="13">
    <location>
        <begin position="8"/>
        <end position="119"/>
    </location>
</feature>
<dbReference type="InterPro" id="IPR046373">
    <property type="entry name" value="Acyl-CoA_Oxase/DH_mid-dom_sf"/>
</dbReference>
<proteinExistence type="inferred from homology"/>
<keyword evidence="4 10" id="KW-0285">Flavoprotein</keyword>
<keyword evidence="6 10" id="KW-0560">Oxidoreductase</keyword>
<evidence type="ECO:0000256" key="10">
    <source>
        <dbReference type="RuleBase" id="RU362125"/>
    </source>
</evidence>
<dbReference type="PROSITE" id="PS00073">
    <property type="entry name" value="ACYL_COA_DH_2"/>
    <property type="match status" value="1"/>
</dbReference>
<reference evidence="14" key="1">
    <citation type="submission" date="2020-02" db="EMBL/GenBank/DDBJ databases">
        <authorList>
            <person name="Meier V. D."/>
        </authorList>
    </citation>
    <scope>NUCLEOTIDE SEQUENCE</scope>
    <source>
        <strain evidence="14">AVDCRST_MAG57</strain>
    </source>
</reference>
<protein>
    <recommendedName>
        <fullName evidence="8">Acyl-[acyl-carrier-protein] dehydrogenase MbtN</fullName>
    </recommendedName>
    <alternativeName>
        <fullName evidence="9">Mycobactin synthase protein N</fullName>
    </alternativeName>
</protein>
<dbReference type="FunFam" id="2.40.110.10:FF:000002">
    <property type="entry name" value="Acyl-CoA dehydrogenase fadE12"/>
    <property type="match status" value="1"/>
</dbReference>
<dbReference type="Gene3D" id="2.40.110.10">
    <property type="entry name" value="Butyryl-CoA Dehydrogenase, subunit A, domain 2"/>
    <property type="match status" value="1"/>
</dbReference>
<evidence type="ECO:0000256" key="1">
    <source>
        <dbReference type="ARBA" id="ARBA00001974"/>
    </source>
</evidence>
<feature type="domain" description="Acyl-CoA oxidase/dehydrogenase middle" evidence="12">
    <location>
        <begin position="124"/>
        <end position="218"/>
    </location>
</feature>
<dbReference type="InterPro" id="IPR050741">
    <property type="entry name" value="Acyl-CoA_dehydrogenase"/>
</dbReference>
<comment type="similarity">
    <text evidence="3 10">Belongs to the acyl-CoA dehydrogenase family.</text>
</comment>
<dbReference type="InterPro" id="IPR006091">
    <property type="entry name" value="Acyl-CoA_Oxase/DH_mid-dom"/>
</dbReference>
<dbReference type="Gene3D" id="1.20.140.10">
    <property type="entry name" value="Butyryl-CoA Dehydrogenase, subunit A, domain 3"/>
    <property type="match status" value="1"/>
</dbReference>
<dbReference type="Pfam" id="PF02770">
    <property type="entry name" value="Acyl-CoA_dh_M"/>
    <property type="match status" value="1"/>
</dbReference>
<evidence type="ECO:0000256" key="7">
    <source>
        <dbReference type="ARBA" id="ARBA00037085"/>
    </source>
</evidence>
<dbReference type="PROSITE" id="PS00072">
    <property type="entry name" value="ACYL_COA_DH_1"/>
    <property type="match status" value="1"/>
</dbReference>
<dbReference type="GO" id="GO:0005737">
    <property type="term" value="C:cytoplasm"/>
    <property type="evidence" value="ECO:0007669"/>
    <property type="project" value="TreeGrafter"/>
</dbReference>
<evidence type="ECO:0000256" key="5">
    <source>
        <dbReference type="ARBA" id="ARBA00022827"/>
    </source>
</evidence>
<dbReference type="InterPro" id="IPR037069">
    <property type="entry name" value="AcylCoA_DH/ox_N_sf"/>
</dbReference>
<evidence type="ECO:0000256" key="6">
    <source>
        <dbReference type="ARBA" id="ARBA00023002"/>
    </source>
</evidence>
<dbReference type="GO" id="GO:0003995">
    <property type="term" value="F:acyl-CoA dehydrogenase activity"/>
    <property type="evidence" value="ECO:0007669"/>
    <property type="project" value="InterPro"/>
</dbReference>
<dbReference type="PANTHER" id="PTHR48083:SF20">
    <property type="entry name" value="LONG-CHAIN SPECIFIC ACYL-COA DEHYDROGENASE, MITOCHONDRIAL"/>
    <property type="match status" value="1"/>
</dbReference>
<dbReference type="Gene3D" id="1.10.540.10">
    <property type="entry name" value="Acyl-CoA dehydrogenase/oxidase, N-terminal domain"/>
    <property type="match status" value="1"/>
</dbReference>
<dbReference type="FunFam" id="1.20.140.10:FF:000001">
    <property type="entry name" value="Acyl-CoA dehydrogenase"/>
    <property type="match status" value="1"/>
</dbReference>
<dbReference type="InterPro" id="IPR013786">
    <property type="entry name" value="AcylCoA_DH/ox_N"/>
</dbReference>
<evidence type="ECO:0000313" key="14">
    <source>
        <dbReference type="EMBL" id="CAA9217542.1"/>
    </source>
</evidence>
<feature type="domain" description="Acyl-CoA dehydrogenase/oxidase C-terminal" evidence="11">
    <location>
        <begin position="230"/>
        <end position="378"/>
    </location>
</feature>
<evidence type="ECO:0000256" key="2">
    <source>
        <dbReference type="ARBA" id="ARBA00005102"/>
    </source>
</evidence>
<keyword evidence="5 10" id="KW-0274">FAD</keyword>
<dbReference type="EMBL" id="CADCTI010000040">
    <property type="protein sequence ID" value="CAA9217542.1"/>
    <property type="molecule type" value="Genomic_DNA"/>
</dbReference>